<proteinExistence type="predicted"/>
<sequence>MFARLHHQLSDMDSSQNSLFKECLHDCITNCLIRTLPRILCSNNVCTTASPRGLFWYPQLSEMDSFQVRRRSAESSRAVQTLDVSEDILEMAIDSPYARKRVSGWNLVMHKI</sequence>
<evidence type="ECO:0000313" key="1">
    <source>
        <dbReference type="EMBL" id="GBO46266.1"/>
    </source>
</evidence>
<keyword evidence="2" id="KW-1185">Reference proteome</keyword>
<dbReference type="EMBL" id="BGPR01073834">
    <property type="protein sequence ID" value="GBO46266.1"/>
    <property type="molecule type" value="Genomic_DNA"/>
</dbReference>
<organism evidence="1 2">
    <name type="scientific">Araneus ventricosus</name>
    <name type="common">Orbweaver spider</name>
    <name type="synonym">Epeira ventricosa</name>
    <dbReference type="NCBI Taxonomy" id="182803"/>
    <lineage>
        <taxon>Eukaryota</taxon>
        <taxon>Metazoa</taxon>
        <taxon>Ecdysozoa</taxon>
        <taxon>Arthropoda</taxon>
        <taxon>Chelicerata</taxon>
        <taxon>Arachnida</taxon>
        <taxon>Araneae</taxon>
        <taxon>Araneomorphae</taxon>
        <taxon>Entelegynae</taxon>
        <taxon>Araneoidea</taxon>
        <taxon>Araneidae</taxon>
        <taxon>Araneus</taxon>
    </lineage>
</organism>
<dbReference type="Proteomes" id="UP000499080">
    <property type="component" value="Unassembled WGS sequence"/>
</dbReference>
<evidence type="ECO:0000313" key="2">
    <source>
        <dbReference type="Proteomes" id="UP000499080"/>
    </source>
</evidence>
<protein>
    <submittedName>
        <fullName evidence="1">Uncharacterized protein</fullName>
    </submittedName>
</protein>
<comment type="caution">
    <text evidence="1">The sequence shown here is derived from an EMBL/GenBank/DDBJ whole genome shotgun (WGS) entry which is preliminary data.</text>
</comment>
<gene>
    <name evidence="1" type="ORF">AVEN_67224_1</name>
</gene>
<dbReference type="AlphaFoldDB" id="A0A4Y2XAN3"/>
<name>A0A4Y2XAN3_ARAVE</name>
<accession>A0A4Y2XAN3</accession>
<reference evidence="1 2" key="1">
    <citation type="journal article" date="2019" name="Sci. Rep.">
        <title>Orb-weaving spider Araneus ventricosus genome elucidates the spidroin gene catalogue.</title>
        <authorList>
            <person name="Kono N."/>
            <person name="Nakamura H."/>
            <person name="Ohtoshi R."/>
            <person name="Moran D.A.P."/>
            <person name="Shinohara A."/>
            <person name="Yoshida Y."/>
            <person name="Fujiwara M."/>
            <person name="Mori M."/>
            <person name="Tomita M."/>
            <person name="Arakawa K."/>
        </authorList>
    </citation>
    <scope>NUCLEOTIDE SEQUENCE [LARGE SCALE GENOMIC DNA]</scope>
</reference>